<dbReference type="Proteomes" id="UP000238836">
    <property type="component" value="Unassembled WGS sequence"/>
</dbReference>
<dbReference type="PANTHER" id="PTHR11228">
    <property type="entry name" value="RADICAL SAM DOMAIN PROTEIN"/>
    <property type="match status" value="1"/>
</dbReference>
<dbReference type="InterPro" id="IPR058240">
    <property type="entry name" value="rSAM_sf"/>
</dbReference>
<dbReference type="SFLD" id="SFLDS00029">
    <property type="entry name" value="Radical_SAM"/>
    <property type="match status" value="1"/>
</dbReference>
<name>A0ABX5ERE8_9BACL</name>
<evidence type="ECO:0000313" key="7">
    <source>
        <dbReference type="Proteomes" id="UP000238836"/>
    </source>
</evidence>
<dbReference type="EMBL" id="PVTZ01000002">
    <property type="protein sequence ID" value="PRZ16298.1"/>
    <property type="molecule type" value="Genomic_DNA"/>
</dbReference>
<dbReference type="PROSITE" id="PS51918">
    <property type="entry name" value="RADICAL_SAM"/>
    <property type="match status" value="1"/>
</dbReference>
<proteinExistence type="predicted"/>
<evidence type="ECO:0000313" key="6">
    <source>
        <dbReference type="EMBL" id="PRZ16298.1"/>
    </source>
</evidence>
<dbReference type="SFLD" id="SFLDG01067">
    <property type="entry name" value="SPASM/twitch_domain_containing"/>
    <property type="match status" value="1"/>
</dbReference>
<dbReference type="SUPFAM" id="SSF102114">
    <property type="entry name" value="Radical SAM enzymes"/>
    <property type="match status" value="1"/>
</dbReference>
<keyword evidence="7" id="KW-1185">Reference proteome</keyword>
<evidence type="ECO:0000259" key="5">
    <source>
        <dbReference type="PROSITE" id="PS51918"/>
    </source>
</evidence>
<dbReference type="InterPro" id="IPR013785">
    <property type="entry name" value="Aldolase_TIM"/>
</dbReference>
<dbReference type="Pfam" id="PF04055">
    <property type="entry name" value="Radical_SAM"/>
    <property type="match status" value="1"/>
</dbReference>
<dbReference type="CDD" id="cd01335">
    <property type="entry name" value="Radical_SAM"/>
    <property type="match status" value="1"/>
</dbReference>
<keyword evidence="4" id="KW-0411">Iron-sulfur</keyword>
<feature type="domain" description="Radical SAM core" evidence="5">
    <location>
        <begin position="21"/>
        <end position="305"/>
    </location>
</feature>
<gene>
    <name evidence="6" type="ORF">CLV36_1022</name>
</gene>
<keyword evidence="2" id="KW-0479">Metal-binding</keyword>
<evidence type="ECO:0000256" key="1">
    <source>
        <dbReference type="ARBA" id="ARBA00022691"/>
    </source>
</evidence>
<accession>A0ABX5ERE8</accession>
<dbReference type="InterPro" id="IPR007197">
    <property type="entry name" value="rSAM"/>
</dbReference>
<keyword evidence="3" id="KW-0408">Iron</keyword>
<evidence type="ECO:0000256" key="3">
    <source>
        <dbReference type="ARBA" id="ARBA00023004"/>
    </source>
</evidence>
<evidence type="ECO:0000256" key="4">
    <source>
        <dbReference type="ARBA" id="ARBA00023014"/>
    </source>
</evidence>
<sequence>MCIHLYYIVRWIPIIESYIPVYVDKTSTLRVKIIDACGMTCSFCHNEGTPVTIDNLSREVGNWTKAGSSGRVSIYSTTNGVRFLPVTVLPDKEFAQTISLLRETLNVEELHLTGGEPTLHPLLPEIIRMATESGYRVCMTSNGENGERVLSACADAGLDRVNFSIFGTTPEELVQVQHKKYQNRQLAERKIKALQKSVQVAINHGIKVSANIVVPDYKHSPRVRRLMEEYAPELSVRLLNSLDEGKCSIDAIHQILTELKAVPVAEYITSGVSGSKMAYQLPSGRMIFFKQIRPIRLPKTCVGCRFNNDIDCQEGYYGVRLYRDQSGRYQVGVCIQRMDLCMPVEDFVVSDLCNEIVELREAEYDALIKGL</sequence>
<reference evidence="6 7" key="1">
    <citation type="submission" date="2018-03" db="EMBL/GenBank/DDBJ databases">
        <title>Genomic Encyclopedia of Archaeal and Bacterial Type Strains, Phase II (KMG-II): from individual species to whole genera.</title>
        <authorList>
            <person name="Goeker M."/>
        </authorList>
    </citation>
    <scope>NUCLEOTIDE SEQUENCE [LARGE SCALE GENOMIC DNA]</scope>
    <source>
        <strain evidence="6 7">RHA1</strain>
    </source>
</reference>
<evidence type="ECO:0000256" key="2">
    <source>
        <dbReference type="ARBA" id="ARBA00022723"/>
    </source>
</evidence>
<dbReference type="Gene3D" id="3.20.20.70">
    <property type="entry name" value="Aldolase class I"/>
    <property type="match status" value="1"/>
</dbReference>
<keyword evidence="1" id="KW-0949">S-adenosyl-L-methionine</keyword>
<dbReference type="PANTHER" id="PTHR11228:SF7">
    <property type="entry name" value="PQQA PEPTIDE CYCLASE"/>
    <property type="match status" value="1"/>
</dbReference>
<organism evidence="6 7">
    <name type="scientific">Laceyella sediminis</name>
    <dbReference type="NCBI Taxonomy" id="573074"/>
    <lineage>
        <taxon>Bacteria</taxon>
        <taxon>Bacillati</taxon>
        <taxon>Bacillota</taxon>
        <taxon>Bacilli</taxon>
        <taxon>Bacillales</taxon>
        <taxon>Thermoactinomycetaceae</taxon>
        <taxon>Laceyella</taxon>
    </lineage>
</organism>
<comment type="caution">
    <text evidence="6">The sequence shown here is derived from an EMBL/GenBank/DDBJ whole genome shotgun (WGS) entry which is preliminary data.</text>
</comment>
<protein>
    <submittedName>
        <fullName evidence="6">Cyclic pyranopterin phosphate synthase</fullName>
    </submittedName>
</protein>
<dbReference type="InterPro" id="IPR050377">
    <property type="entry name" value="Radical_SAM_PqqE_MftC-like"/>
</dbReference>